<proteinExistence type="predicted"/>
<evidence type="ECO:0008006" key="2">
    <source>
        <dbReference type="Google" id="ProtNLM"/>
    </source>
</evidence>
<organism evidence="1">
    <name type="scientific">Arion vulgaris</name>
    <dbReference type="NCBI Taxonomy" id="1028688"/>
    <lineage>
        <taxon>Eukaryota</taxon>
        <taxon>Metazoa</taxon>
        <taxon>Spiralia</taxon>
        <taxon>Lophotrochozoa</taxon>
        <taxon>Mollusca</taxon>
        <taxon>Gastropoda</taxon>
        <taxon>Heterobranchia</taxon>
        <taxon>Euthyneura</taxon>
        <taxon>Panpulmonata</taxon>
        <taxon>Eupulmonata</taxon>
        <taxon>Stylommatophora</taxon>
        <taxon>Helicina</taxon>
        <taxon>Arionoidea</taxon>
        <taxon>Arionidae</taxon>
        <taxon>Arion</taxon>
    </lineage>
</organism>
<sequence>MAHLLEQERTYEVEYTSTAEGELHERRKMCKKNPKHKAFIPLKKFTQNDLPSEYQTEEVVTIIKAIADLTVRIRAPYTSMSRPLTFPETDCEYTAANFRGCSLVRVGTGFIGDIRIIENGQEEGAGLKHCPCYSCRLQTNNPHLTWGQVSIITAAHVVCTPDEVVHAEIDCFYEDDPVEEDKNKNKLYGNSMRGSKNPITKVDLLDDFCQFTVITHDTDLCRKLSQYNMFDLLTMDLGIDSSTNSSLTIVVSHPHGCPKCVSCGRWELCETLNKKDEPSKSRYYYNTPTCRGSSGALVWLLEPSQKKWQKIYVHSGSLHSGLNYGGAVDMFSEFITNAVQCHIS</sequence>
<dbReference type="InterPro" id="IPR009003">
    <property type="entry name" value="Peptidase_S1_PA"/>
</dbReference>
<reference evidence="1" key="1">
    <citation type="submission" date="2014-12" db="EMBL/GenBank/DDBJ databases">
        <title>Insight into the proteome of Arion vulgaris.</title>
        <authorList>
            <person name="Aradska J."/>
            <person name="Bulat T."/>
            <person name="Smidak R."/>
            <person name="Sarate P."/>
            <person name="Gangsoo J."/>
            <person name="Sialana F."/>
            <person name="Bilban M."/>
            <person name="Lubec G."/>
        </authorList>
    </citation>
    <scope>NUCLEOTIDE SEQUENCE</scope>
    <source>
        <tissue evidence="1">Skin</tissue>
    </source>
</reference>
<dbReference type="SUPFAM" id="SSF50494">
    <property type="entry name" value="Trypsin-like serine proteases"/>
    <property type="match status" value="1"/>
</dbReference>
<dbReference type="AlphaFoldDB" id="A0A0B6YTG8"/>
<accession>A0A0B6YTG8</accession>
<evidence type="ECO:0000313" key="1">
    <source>
        <dbReference type="EMBL" id="CEK59518.1"/>
    </source>
</evidence>
<protein>
    <recommendedName>
        <fullName evidence="2">Peptidase S1 domain-containing protein</fullName>
    </recommendedName>
</protein>
<gene>
    <name evidence="1" type="primary">ORF36583</name>
</gene>
<dbReference type="EMBL" id="HACG01012653">
    <property type="protein sequence ID" value="CEK59518.1"/>
    <property type="molecule type" value="Transcribed_RNA"/>
</dbReference>
<name>A0A0B6YTG8_9EUPU</name>